<dbReference type="AlphaFoldDB" id="A0A2K3MYQ1"/>
<dbReference type="EMBL" id="ASHM01013961">
    <property type="protein sequence ID" value="PNX95917.1"/>
    <property type="molecule type" value="Genomic_DNA"/>
</dbReference>
<feature type="non-terminal residue" evidence="1">
    <location>
        <position position="24"/>
    </location>
</feature>
<organism evidence="1 2">
    <name type="scientific">Trifolium pratense</name>
    <name type="common">Red clover</name>
    <dbReference type="NCBI Taxonomy" id="57577"/>
    <lineage>
        <taxon>Eukaryota</taxon>
        <taxon>Viridiplantae</taxon>
        <taxon>Streptophyta</taxon>
        <taxon>Embryophyta</taxon>
        <taxon>Tracheophyta</taxon>
        <taxon>Spermatophyta</taxon>
        <taxon>Magnoliopsida</taxon>
        <taxon>eudicotyledons</taxon>
        <taxon>Gunneridae</taxon>
        <taxon>Pentapetalae</taxon>
        <taxon>rosids</taxon>
        <taxon>fabids</taxon>
        <taxon>Fabales</taxon>
        <taxon>Fabaceae</taxon>
        <taxon>Papilionoideae</taxon>
        <taxon>50 kb inversion clade</taxon>
        <taxon>NPAAA clade</taxon>
        <taxon>Hologalegina</taxon>
        <taxon>IRL clade</taxon>
        <taxon>Trifolieae</taxon>
        <taxon>Trifolium</taxon>
    </lineage>
</organism>
<evidence type="ECO:0000313" key="1">
    <source>
        <dbReference type="EMBL" id="PNX95917.1"/>
    </source>
</evidence>
<proteinExistence type="predicted"/>
<evidence type="ECO:0000313" key="2">
    <source>
        <dbReference type="Proteomes" id="UP000236291"/>
    </source>
</evidence>
<dbReference type="Proteomes" id="UP000236291">
    <property type="component" value="Unassembled WGS sequence"/>
</dbReference>
<comment type="caution">
    <text evidence="1">The sequence shown here is derived from an EMBL/GenBank/DDBJ whole genome shotgun (WGS) entry which is preliminary data.</text>
</comment>
<name>A0A2K3MYQ1_TRIPR</name>
<reference evidence="1 2" key="2">
    <citation type="journal article" date="2017" name="Front. Plant Sci.">
        <title>Gene Classification and Mining of Molecular Markers Useful in Red Clover (Trifolium pratense) Breeding.</title>
        <authorList>
            <person name="Istvanek J."/>
            <person name="Dluhosova J."/>
            <person name="Dluhos P."/>
            <person name="Patkova L."/>
            <person name="Nedelnik J."/>
            <person name="Repkova J."/>
        </authorList>
    </citation>
    <scope>NUCLEOTIDE SEQUENCE [LARGE SCALE GENOMIC DNA]</scope>
    <source>
        <strain evidence="2">cv. Tatra</strain>
        <tissue evidence="1">Young leaves</tissue>
    </source>
</reference>
<sequence>MLEDIQLADHDVGIMEREVAEVLK</sequence>
<gene>
    <name evidence="1" type="ORF">L195_g019116</name>
</gene>
<reference evidence="1 2" key="1">
    <citation type="journal article" date="2014" name="Am. J. Bot.">
        <title>Genome assembly and annotation for red clover (Trifolium pratense; Fabaceae).</title>
        <authorList>
            <person name="Istvanek J."/>
            <person name="Jaros M."/>
            <person name="Krenek A."/>
            <person name="Repkova J."/>
        </authorList>
    </citation>
    <scope>NUCLEOTIDE SEQUENCE [LARGE SCALE GENOMIC DNA]</scope>
    <source>
        <strain evidence="2">cv. Tatra</strain>
        <tissue evidence="1">Young leaves</tissue>
    </source>
</reference>
<accession>A0A2K3MYQ1</accession>
<protein>
    <submittedName>
        <fullName evidence="1">Uncharacterized protein</fullName>
    </submittedName>
</protein>